<protein>
    <submittedName>
        <fullName evidence="2">YpzG family protein</fullName>
    </submittedName>
</protein>
<feature type="region of interest" description="Disordered" evidence="1">
    <location>
        <begin position="19"/>
        <end position="58"/>
    </location>
</feature>
<dbReference type="EMBL" id="WMEQ01000015">
    <property type="protein sequence ID" value="MYL35285.1"/>
    <property type="molecule type" value="Genomic_DNA"/>
</dbReference>
<dbReference type="Pfam" id="PF14139">
    <property type="entry name" value="YpzG"/>
    <property type="match status" value="1"/>
</dbReference>
<dbReference type="OrthoDB" id="2691863at2"/>
<sequence>MGQNSKKREENKRFLDNLYKDPFQSPNANPKHAANQVNGETQQTQSEIITEVQMRKRS</sequence>
<reference evidence="2 3" key="1">
    <citation type="submission" date="2019-11" db="EMBL/GenBank/DDBJ databases">
        <title>Genome sequences of 17 halophilic strains isolated from different environments.</title>
        <authorList>
            <person name="Furrow R.E."/>
        </authorList>
    </citation>
    <scope>NUCLEOTIDE SEQUENCE [LARGE SCALE GENOMIC DNA]</scope>
    <source>
        <strain evidence="2 3">22514_16_FS</strain>
    </source>
</reference>
<accession>A0A6I5A4M6</accession>
<evidence type="ECO:0000313" key="3">
    <source>
        <dbReference type="Proteomes" id="UP000468638"/>
    </source>
</evidence>
<dbReference type="InterPro" id="IPR025413">
    <property type="entry name" value="YpzG-like"/>
</dbReference>
<feature type="compositionally biased region" description="Polar residues" evidence="1">
    <location>
        <begin position="35"/>
        <end position="48"/>
    </location>
</feature>
<proteinExistence type="predicted"/>
<dbReference type="AlphaFoldDB" id="A0A6I5A4M6"/>
<gene>
    <name evidence="2" type="ORF">GLW05_17035</name>
</gene>
<evidence type="ECO:0000313" key="2">
    <source>
        <dbReference type="EMBL" id="MYL35285.1"/>
    </source>
</evidence>
<comment type="caution">
    <text evidence="2">The sequence shown here is derived from an EMBL/GenBank/DDBJ whole genome shotgun (WGS) entry which is preliminary data.</text>
</comment>
<dbReference type="Proteomes" id="UP000468638">
    <property type="component" value="Unassembled WGS sequence"/>
</dbReference>
<evidence type="ECO:0000256" key="1">
    <source>
        <dbReference type="SAM" id="MobiDB-lite"/>
    </source>
</evidence>
<name>A0A6I5A4M6_9BACI</name>
<organism evidence="2 3">
    <name type="scientific">Pontibacillus yanchengensis</name>
    <dbReference type="NCBI Taxonomy" id="462910"/>
    <lineage>
        <taxon>Bacteria</taxon>
        <taxon>Bacillati</taxon>
        <taxon>Bacillota</taxon>
        <taxon>Bacilli</taxon>
        <taxon>Bacillales</taxon>
        <taxon>Bacillaceae</taxon>
        <taxon>Pontibacillus</taxon>
    </lineage>
</organism>
<dbReference type="RefSeq" id="WP_160849676.1">
    <property type="nucleotide sequence ID" value="NZ_WMEQ01000015.1"/>
</dbReference>